<dbReference type="Gramene" id="KCW86313">
    <property type="protein sequence ID" value="KCW86313"/>
    <property type="gene ID" value="EUGRSUZ_B03003"/>
</dbReference>
<proteinExistence type="predicted"/>
<accession>A0A059D6E9</accession>
<name>A0A059D6E9_EUCGR</name>
<reference evidence="2" key="1">
    <citation type="submission" date="2013-07" db="EMBL/GenBank/DDBJ databases">
        <title>The genome of Eucalyptus grandis.</title>
        <authorList>
            <person name="Schmutz J."/>
            <person name="Hayes R."/>
            <person name="Myburg A."/>
            <person name="Tuskan G."/>
            <person name="Grattapaglia D."/>
            <person name="Rokhsar D.S."/>
        </authorList>
    </citation>
    <scope>NUCLEOTIDE SEQUENCE</scope>
    <source>
        <tissue evidence="2">Leaf extractions</tissue>
    </source>
</reference>
<dbReference type="PANTHER" id="PTHR33130">
    <property type="entry name" value="PUTATIVE (DUF1639)-RELATED"/>
    <property type="match status" value="1"/>
</dbReference>
<dbReference type="InParanoid" id="A0A059D6E9"/>
<dbReference type="STRING" id="71139.A0A059D6E9"/>
<gene>
    <name evidence="2" type="ORF">EUGRSUZ_B03003</name>
</gene>
<dbReference type="OrthoDB" id="769821at2759"/>
<evidence type="ECO:0000256" key="1">
    <source>
        <dbReference type="SAM" id="MobiDB-lite"/>
    </source>
</evidence>
<sequence length="318" mass="34160">MVCSEGGFVGERGRVRASMAMGPERSKPLHNFTLPRLRWGSQRYMRCMKVAAADSSSAAAAAADRRSPARSHSSFQRREPGFERRRWFARDSDPGRRAGGIVGAAATAAGEDDDDDDEDGGGDCGIEAVRQKLMFDLRAETDKMKDELLREEVESVAAAAAAAAAEEAVAESGAAAAAAAAEESKPWNLRTRRAACKAPIVVGGGGGGGGRVNSSPLRTEEAAAAGGNDTKSSPRVLRGNSGGATQKTEERAKFAVALKRKEIEEDFMEMVGHRPPRRFKKRPKNVQKQLDLLFPGLWLTEISADTYKVDENPENGKR</sequence>
<feature type="region of interest" description="Disordered" evidence="1">
    <location>
        <begin position="221"/>
        <end position="249"/>
    </location>
</feature>
<protein>
    <recommendedName>
        <fullName evidence="3">DUF1639 domain-containing protein</fullName>
    </recommendedName>
</protein>
<dbReference type="KEGG" id="egr:104435562"/>
<feature type="compositionally biased region" description="Basic and acidic residues" evidence="1">
    <location>
        <begin position="76"/>
        <end position="96"/>
    </location>
</feature>
<dbReference type="InterPro" id="IPR012438">
    <property type="entry name" value="DUF1639"/>
</dbReference>
<dbReference type="FunCoup" id="A0A059D6E9">
    <property type="interactions" value="12"/>
</dbReference>
<organism evidence="2">
    <name type="scientific">Eucalyptus grandis</name>
    <name type="common">Flooded gum</name>
    <dbReference type="NCBI Taxonomy" id="71139"/>
    <lineage>
        <taxon>Eukaryota</taxon>
        <taxon>Viridiplantae</taxon>
        <taxon>Streptophyta</taxon>
        <taxon>Embryophyta</taxon>
        <taxon>Tracheophyta</taxon>
        <taxon>Spermatophyta</taxon>
        <taxon>Magnoliopsida</taxon>
        <taxon>eudicotyledons</taxon>
        <taxon>Gunneridae</taxon>
        <taxon>Pentapetalae</taxon>
        <taxon>rosids</taxon>
        <taxon>malvids</taxon>
        <taxon>Myrtales</taxon>
        <taxon>Myrtaceae</taxon>
        <taxon>Myrtoideae</taxon>
        <taxon>Eucalypteae</taxon>
        <taxon>Eucalyptus</taxon>
    </lineage>
</organism>
<dbReference type="AlphaFoldDB" id="A0A059D6E9"/>
<feature type="region of interest" description="Disordered" evidence="1">
    <location>
        <begin position="57"/>
        <end position="100"/>
    </location>
</feature>
<dbReference type="OMA" id="MLGHRPP"/>
<dbReference type="EMBL" id="KK198754">
    <property type="protein sequence ID" value="KCW86313.1"/>
    <property type="molecule type" value="Genomic_DNA"/>
</dbReference>
<evidence type="ECO:0000313" key="2">
    <source>
        <dbReference type="EMBL" id="KCW86313.1"/>
    </source>
</evidence>
<dbReference type="Pfam" id="PF07797">
    <property type="entry name" value="DUF1639"/>
    <property type="match status" value="1"/>
</dbReference>
<dbReference type="PANTHER" id="PTHR33130:SF43">
    <property type="entry name" value="OS01G0688600 PROTEIN"/>
    <property type="match status" value="1"/>
</dbReference>
<evidence type="ECO:0008006" key="3">
    <source>
        <dbReference type="Google" id="ProtNLM"/>
    </source>
</evidence>